<proteinExistence type="predicted"/>
<organism evidence="1 2">
    <name type="scientific">Conyzicola nivalis</name>
    <dbReference type="NCBI Taxonomy" id="1477021"/>
    <lineage>
        <taxon>Bacteria</taxon>
        <taxon>Bacillati</taxon>
        <taxon>Actinomycetota</taxon>
        <taxon>Actinomycetes</taxon>
        <taxon>Micrococcales</taxon>
        <taxon>Microbacteriaceae</taxon>
        <taxon>Conyzicola</taxon>
    </lineage>
</organism>
<reference evidence="1" key="1">
    <citation type="journal article" date="2014" name="Int. J. Syst. Evol. Microbiol.">
        <title>Complete genome sequence of Corynebacterium casei LMG S-19264T (=DSM 44701T), isolated from a smear-ripened cheese.</title>
        <authorList>
            <consortium name="US DOE Joint Genome Institute (JGI-PGF)"/>
            <person name="Walter F."/>
            <person name="Albersmeier A."/>
            <person name="Kalinowski J."/>
            <person name="Ruckert C."/>
        </authorList>
    </citation>
    <scope>NUCLEOTIDE SEQUENCE</scope>
    <source>
        <strain evidence="1">CGMCC 1.12813</strain>
    </source>
</reference>
<evidence type="ECO:0000313" key="1">
    <source>
        <dbReference type="EMBL" id="GGB03498.1"/>
    </source>
</evidence>
<dbReference type="AlphaFoldDB" id="A0A916SME1"/>
<accession>A0A916SME1</accession>
<protein>
    <submittedName>
        <fullName evidence="1">Uncharacterized protein</fullName>
    </submittedName>
</protein>
<dbReference type="RefSeq" id="WP_188510268.1">
    <property type="nucleotide sequence ID" value="NZ_BMGB01000001.1"/>
</dbReference>
<sequence length="104" mass="11670">MPETEKRPSSSPDTPVAEATREELLLRLDEAEARSLDYWLEAVTSSVAGASTVEELKGTLSWRITRPLRAVRIVYGQARRSGPREAVNVVRVRLAQIRQARKRG</sequence>
<dbReference type="Proteomes" id="UP000606922">
    <property type="component" value="Unassembled WGS sequence"/>
</dbReference>
<dbReference type="EMBL" id="BMGB01000001">
    <property type="protein sequence ID" value="GGB03498.1"/>
    <property type="molecule type" value="Genomic_DNA"/>
</dbReference>
<keyword evidence="2" id="KW-1185">Reference proteome</keyword>
<gene>
    <name evidence="1" type="ORF">GCM10010979_17710</name>
</gene>
<name>A0A916SME1_9MICO</name>
<comment type="caution">
    <text evidence="1">The sequence shown here is derived from an EMBL/GenBank/DDBJ whole genome shotgun (WGS) entry which is preliminary data.</text>
</comment>
<evidence type="ECO:0000313" key="2">
    <source>
        <dbReference type="Proteomes" id="UP000606922"/>
    </source>
</evidence>
<reference evidence="1" key="2">
    <citation type="submission" date="2020-09" db="EMBL/GenBank/DDBJ databases">
        <authorList>
            <person name="Sun Q."/>
            <person name="Zhou Y."/>
        </authorList>
    </citation>
    <scope>NUCLEOTIDE SEQUENCE</scope>
    <source>
        <strain evidence="1">CGMCC 1.12813</strain>
    </source>
</reference>